<protein>
    <recommendedName>
        <fullName evidence="3">F-box domain-containing protein</fullName>
    </recommendedName>
</protein>
<evidence type="ECO:0000313" key="2">
    <source>
        <dbReference type="Proteomes" id="UP000724874"/>
    </source>
</evidence>
<sequence>MPSDGTQTPQENAPISKLSDDILHYIFSINTDLSLFTRWTYYGLYYRRPASQSSFLTLLRCSHVSSYWRNTILLSPILWAAVFDLRYLRNHEWMEEVIRRTGQAPLSIIGEGRNFKISERVFRYFEENWERISYMDVLLTNFIPRISSDILEGRARAVERVLCLLQRPAPLLEICWFDIRFHSVRPVTSSERIDDNLPDGFRFFNNHAPALVEFHSPILIDLRAPWLSQLRHLSLHGPLETADLLQALSSMPVLEILEDEQNSIISTHGQASLPTVCLPSLEECKIDSREPNSRPYLDLLTHISSPFSKICLNFSIRGILEPTELLNRYFEPLVAILKSFSVICGTHDATRVGLDIFTDEFYFWTDDPQTGLSSFFVNLLIGRFPQDRIETLLAALVESTPMHTLKSLHLNFTMESELRNCDIYSPITNWFSLGQVKILSLSGQRTLEIFQYFQSKAPTPIFPHLHTLNLKPCPFGPDVALVTKLLNLYIELQRPIKTFIIHMGSYFVDHDGTCVDMRWLEAFNGLKVYFKLYSYESVCATIEHICGSGNSDQLARMTLHHLNPRL</sequence>
<name>A0A9P5TR58_GYMJU</name>
<dbReference type="SUPFAM" id="SSF81383">
    <property type="entry name" value="F-box domain"/>
    <property type="match status" value="1"/>
</dbReference>
<reference evidence="1" key="1">
    <citation type="submission" date="2020-11" db="EMBL/GenBank/DDBJ databases">
        <authorList>
            <consortium name="DOE Joint Genome Institute"/>
            <person name="Ahrendt S."/>
            <person name="Riley R."/>
            <person name="Andreopoulos W."/>
            <person name="LaButti K."/>
            <person name="Pangilinan J."/>
            <person name="Ruiz-duenas F.J."/>
            <person name="Barrasa J.M."/>
            <person name="Sanchez-Garcia M."/>
            <person name="Camarero S."/>
            <person name="Miyauchi S."/>
            <person name="Serrano A."/>
            <person name="Linde D."/>
            <person name="Babiker R."/>
            <person name="Drula E."/>
            <person name="Ayuso-Fernandez I."/>
            <person name="Pacheco R."/>
            <person name="Padilla G."/>
            <person name="Ferreira P."/>
            <person name="Barriuso J."/>
            <person name="Kellner H."/>
            <person name="Castanera R."/>
            <person name="Alfaro M."/>
            <person name="Ramirez L."/>
            <person name="Pisabarro A.G."/>
            <person name="Kuo A."/>
            <person name="Tritt A."/>
            <person name="Lipzen A."/>
            <person name="He G."/>
            <person name="Yan M."/>
            <person name="Ng V."/>
            <person name="Cullen D."/>
            <person name="Martin F."/>
            <person name="Rosso M.-N."/>
            <person name="Henrissat B."/>
            <person name="Hibbett D."/>
            <person name="Martinez A.T."/>
            <person name="Grigoriev I.V."/>
        </authorList>
    </citation>
    <scope>NUCLEOTIDE SEQUENCE</scope>
    <source>
        <strain evidence="1">AH 44721</strain>
    </source>
</reference>
<organism evidence="1 2">
    <name type="scientific">Gymnopilus junonius</name>
    <name type="common">Spectacular rustgill mushroom</name>
    <name type="synonym">Gymnopilus spectabilis subsp. junonius</name>
    <dbReference type="NCBI Taxonomy" id="109634"/>
    <lineage>
        <taxon>Eukaryota</taxon>
        <taxon>Fungi</taxon>
        <taxon>Dikarya</taxon>
        <taxon>Basidiomycota</taxon>
        <taxon>Agaricomycotina</taxon>
        <taxon>Agaricomycetes</taxon>
        <taxon>Agaricomycetidae</taxon>
        <taxon>Agaricales</taxon>
        <taxon>Agaricineae</taxon>
        <taxon>Hymenogastraceae</taxon>
        <taxon>Gymnopilus</taxon>
    </lineage>
</organism>
<comment type="caution">
    <text evidence="1">The sequence shown here is derived from an EMBL/GenBank/DDBJ whole genome shotgun (WGS) entry which is preliminary data.</text>
</comment>
<dbReference type="AlphaFoldDB" id="A0A9P5TR58"/>
<dbReference type="InterPro" id="IPR036047">
    <property type="entry name" value="F-box-like_dom_sf"/>
</dbReference>
<dbReference type="OrthoDB" id="3045590at2759"/>
<accession>A0A9P5TR58</accession>
<dbReference type="Gene3D" id="1.20.1280.50">
    <property type="match status" value="1"/>
</dbReference>
<gene>
    <name evidence="1" type="ORF">CPB84DRAFT_1768292</name>
</gene>
<evidence type="ECO:0008006" key="3">
    <source>
        <dbReference type="Google" id="ProtNLM"/>
    </source>
</evidence>
<dbReference type="EMBL" id="JADNYJ010000013">
    <property type="protein sequence ID" value="KAF8907967.1"/>
    <property type="molecule type" value="Genomic_DNA"/>
</dbReference>
<keyword evidence="2" id="KW-1185">Reference proteome</keyword>
<proteinExistence type="predicted"/>
<dbReference type="SUPFAM" id="SSF52047">
    <property type="entry name" value="RNI-like"/>
    <property type="match status" value="1"/>
</dbReference>
<evidence type="ECO:0000313" key="1">
    <source>
        <dbReference type="EMBL" id="KAF8907967.1"/>
    </source>
</evidence>
<dbReference type="Proteomes" id="UP000724874">
    <property type="component" value="Unassembled WGS sequence"/>
</dbReference>